<evidence type="ECO:0000313" key="4">
    <source>
        <dbReference type="EMBL" id="HJB75592.1"/>
    </source>
</evidence>
<evidence type="ECO:0000313" key="5">
    <source>
        <dbReference type="Proteomes" id="UP000823877"/>
    </source>
</evidence>
<protein>
    <submittedName>
        <fullName evidence="4">Glycoside-pentoside-hexuronide (GPH):cation symporter</fullName>
    </submittedName>
</protein>
<feature type="transmembrane region" description="Helical" evidence="3">
    <location>
        <begin position="239"/>
        <end position="262"/>
    </location>
</feature>
<keyword evidence="3" id="KW-1133">Transmembrane helix</keyword>
<reference evidence="4" key="1">
    <citation type="journal article" date="2021" name="PeerJ">
        <title>Extensive microbial diversity within the chicken gut microbiome revealed by metagenomics and culture.</title>
        <authorList>
            <person name="Gilroy R."/>
            <person name="Ravi A."/>
            <person name="Getino M."/>
            <person name="Pursley I."/>
            <person name="Horton D.L."/>
            <person name="Alikhan N.F."/>
            <person name="Baker D."/>
            <person name="Gharbi K."/>
            <person name="Hall N."/>
            <person name="Watson M."/>
            <person name="Adriaenssens E.M."/>
            <person name="Foster-Nyarko E."/>
            <person name="Jarju S."/>
            <person name="Secka A."/>
            <person name="Antonio M."/>
            <person name="Oren A."/>
            <person name="Chaudhuri R.R."/>
            <person name="La Ragione R."/>
            <person name="Hildebrand F."/>
            <person name="Pallen M.J."/>
        </authorList>
    </citation>
    <scope>NUCLEOTIDE SEQUENCE</scope>
    <source>
        <strain evidence="4">CHK188-16595</strain>
    </source>
</reference>
<dbReference type="Pfam" id="PF13347">
    <property type="entry name" value="MFS_2"/>
    <property type="match status" value="1"/>
</dbReference>
<dbReference type="GO" id="GO:0006814">
    <property type="term" value="P:sodium ion transport"/>
    <property type="evidence" value="ECO:0007669"/>
    <property type="project" value="InterPro"/>
</dbReference>
<dbReference type="GO" id="GO:0015293">
    <property type="term" value="F:symporter activity"/>
    <property type="evidence" value="ECO:0007669"/>
    <property type="project" value="UniProtKB-KW"/>
</dbReference>
<evidence type="ECO:0000256" key="3">
    <source>
        <dbReference type="SAM" id="Phobius"/>
    </source>
</evidence>
<dbReference type="Gene3D" id="1.20.1250.20">
    <property type="entry name" value="MFS general substrate transporter like domains"/>
    <property type="match status" value="2"/>
</dbReference>
<dbReference type="InterPro" id="IPR036259">
    <property type="entry name" value="MFS_trans_sf"/>
</dbReference>
<organism evidence="4 5">
    <name type="scientific">Candidatus Eubacterium faecale</name>
    <dbReference type="NCBI Taxonomy" id="2838568"/>
    <lineage>
        <taxon>Bacteria</taxon>
        <taxon>Bacillati</taxon>
        <taxon>Bacillota</taxon>
        <taxon>Clostridia</taxon>
        <taxon>Eubacteriales</taxon>
        <taxon>Eubacteriaceae</taxon>
        <taxon>Eubacterium</taxon>
    </lineage>
</organism>
<keyword evidence="3" id="KW-0812">Transmembrane</keyword>
<dbReference type="CDD" id="cd17332">
    <property type="entry name" value="MFS_MelB_like"/>
    <property type="match status" value="1"/>
</dbReference>
<feature type="transmembrane region" description="Helical" evidence="3">
    <location>
        <begin position="386"/>
        <end position="405"/>
    </location>
</feature>
<evidence type="ECO:0000256" key="1">
    <source>
        <dbReference type="ARBA" id="ARBA00022448"/>
    </source>
</evidence>
<evidence type="ECO:0000256" key="2">
    <source>
        <dbReference type="ARBA" id="ARBA00022847"/>
    </source>
</evidence>
<dbReference type="PANTHER" id="PTHR11328:SF36">
    <property type="entry name" value="MELIBIOSE PERMEASE"/>
    <property type="match status" value="1"/>
</dbReference>
<reference evidence="4" key="2">
    <citation type="submission" date="2021-04" db="EMBL/GenBank/DDBJ databases">
        <authorList>
            <person name="Gilroy R."/>
        </authorList>
    </citation>
    <scope>NUCLEOTIDE SEQUENCE</scope>
    <source>
        <strain evidence="4">CHK188-16595</strain>
    </source>
</reference>
<gene>
    <name evidence="4" type="ORF">IAA37_08000</name>
</gene>
<dbReference type="EMBL" id="DWXN01000012">
    <property type="protein sequence ID" value="HJB75592.1"/>
    <property type="molecule type" value="Genomic_DNA"/>
</dbReference>
<feature type="transmembrane region" description="Helical" evidence="3">
    <location>
        <begin position="20"/>
        <end position="40"/>
    </location>
</feature>
<dbReference type="InterPro" id="IPR039672">
    <property type="entry name" value="MFS_2"/>
</dbReference>
<name>A0A9D2MJ89_9FIRM</name>
<feature type="transmembrane region" description="Helical" evidence="3">
    <location>
        <begin position="341"/>
        <end position="365"/>
    </location>
</feature>
<dbReference type="InterPro" id="IPR001927">
    <property type="entry name" value="Na/Gal_symport"/>
</dbReference>
<feature type="transmembrane region" description="Helical" evidence="3">
    <location>
        <begin position="116"/>
        <end position="134"/>
    </location>
</feature>
<keyword evidence="3" id="KW-0472">Membrane</keyword>
<dbReference type="NCBIfam" id="TIGR00792">
    <property type="entry name" value="gph"/>
    <property type="match status" value="1"/>
</dbReference>
<comment type="caution">
    <text evidence="4">The sequence shown here is derived from an EMBL/GenBank/DDBJ whole genome shotgun (WGS) entry which is preliminary data.</text>
</comment>
<dbReference type="Proteomes" id="UP000823877">
    <property type="component" value="Unassembled WGS sequence"/>
</dbReference>
<feature type="transmembrane region" description="Helical" evidence="3">
    <location>
        <begin position="310"/>
        <end position="329"/>
    </location>
</feature>
<feature type="transmembrane region" description="Helical" evidence="3">
    <location>
        <begin position="282"/>
        <end position="303"/>
    </location>
</feature>
<dbReference type="AlphaFoldDB" id="A0A9D2MJ89"/>
<proteinExistence type="predicted"/>
<accession>A0A9D2MJ89</accession>
<keyword evidence="2" id="KW-0769">Symport</keyword>
<dbReference type="SUPFAM" id="SSF103473">
    <property type="entry name" value="MFS general substrate transporter"/>
    <property type="match status" value="1"/>
</dbReference>
<feature type="transmembrane region" description="Helical" evidence="3">
    <location>
        <begin position="90"/>
        <end position="110"/>
    </location>
</feature>
<feature type="transmembrane region" description="Helical" evidence="3">
    <location>
        <begin position="197"/>
        <end position="218"/>
    </location>
</feature>
<dbReference type="PANTHER" id="PTHR11328">
    <property type="entry name" value="MAJOR FACILITATOR SUPERFAMILY DOMAIN-CONTAINING PROTEIN"/>
    <property type="match status" value="1"/>
</dbReference>
<keyword evidence="1" id="KW-0813">Transport</keyword>
<feature type="transmembrane region" description="Helical" evidence="3">
    <location>
        <begin position="425"/>
        <end position="445"/>
    </location>
</feature>
<dbReference type="GO" id="GO:0005886">
    <property type="term" value="C:plasma membrane"/>
    <property type="evidence" value="ECO:0007669"/>
    <property type="project" value="TreeGrafter"/>
</dbReference>
<sequence>MKGAEKTNMADYKTTWREKIGYGVGAIGLDLSYGLFYSYLSYYLSSVLGLKEAFLLILTPLARIWDGINDPIMGTIVDSTKTKIGKYRPWILIGTASNAIVLSLLFTSFGMSGTKLYVYIGFMYVLWGMTNTMADIPYWSMVPSFTNDPKDRNLVATVARTFSGFGQGVITVMTPIVLPLLSSGMEKTEDGYSESGFSRWAIICGILLVTFAVICVASTKERHVVYNTEKFSFKKMFKVIGSNDQLVVFMIFAMISNAGWYLTSGTAVYYFTDVLGESTAQSLFSVIGAIGSVLGLLVIPVLSKKFTNRTIYQISLIMAIIGYALMYLFGPVLKITIALDISYILASIGIGSMFVAQTVFLADIVDYGEYKNGKRNESITFSMKGFLQKMAYTIQTIFLFGGLGIMNYNEQILSGTINDATKTAIGIICFAIPPVLMVISLIVFSTKFKLYGELKQTVHDYIADKRAKEAAETDAENA</sequence>
<dbReference type="GO" id="GO:0008643">
    <property type="term" value="P:carbohydrate transport"/>
    <property type="evidence" value="ECO:0007669"/>
    <property type="project" value="InterPro"/>
</dbReference>